<proteinExistence type="predicted"/>
<dbReference type="Proteomes" id="UP000887566">
    <property type="component" value="Unplaced"/>
</dbReference>
<feature type="transmembrane region" description="Helical" evidence="5">
    <location>
        <begin position="204"/>
        <end position="226"/>
    </location>
</feature>
<dbReference type="SUPFAM" id="SSF103473">
    <property type="entry name" value="MFS general substrate transporter"/>
    <property type="match status" value="1"/>
</dbReference>
<dbReference type="WBParaSite" id="PSAMB.scaffold1957size26423.g15763.t1">
    <property type="protein sequence ID" value="PSAMB.scaffold1957size26423.g15763.t1"/>
    <property type="gene ID" value="PSAMB.scaffold1957size26423.g15763"/>
</dbReference>
<feature type="domain" description="Major facilitator superfamily (MFS) profile" evidence="6">
    <location>
        <begin position="205"/>
        <end position="460"/>
    </location>
</feature>
<evidence type="ECO:0000256" key="3">
    <source>
        <dbReference type="ARBA" id="ARBA00022989"/>
    </source>
</evidence>
<reference evidence="8" key="1">
    <citation type="submission" date="2022-11" db="UniProtKB">
        <authorList>
            <consortium name="WormBaseParasite"/>
        </authorList>
    </citation>
    <scope>IDENTIFICATION</scope>
</reference>
<dbReference type="GO" id="GO:0022857">
    <property type="term" value="F:transmembrane transporter activity"/>
    <property type="evidence" value="ECO:0007669"/>
    <property type="project" value="InterPro"/>
</dbReference>
<evidence type="ECO:0000313" key="7">
    <source>
        <dbReference type="Proteomes" id="UP000887566"/>
    </source>
</evidence>
<dbReference type="AlphaFoldDB" id="A0A914VIS4"/>
<accession>A0A914VIS4</accession>
<dbReference type="InterPro" id="IPR011701">
    <property type="entry name" value="MFS"/>
</dbReference>
<feature type="transmembrane region" description="Helical" evidence="5">
    <location>
        <begin position="374"/>
        <end position="395"/>
    </location>
</feature>
<dbReference type="InterPro" id="IPR036259">
    <property type="entry name" value="MFS_trans_sf"/>
</dbReference>
<sequence>MESRTFWHGALTIVTLIVCYGMFYMARLLIAAAADKMIETWTDERGEESSESSTEESFPILIDGETFTSHFESKEEAAEFVENLKEATYFSSIALGLFAGGALGDIFESRIVISIGLVASGVSLIFYGFLPETVHFFSKPYLIVTCALVGFFGGFGWPNIVKIVIGWRPERKSLAFTMMLFALGEYSGRSLLSDHFIHFEDYGFEFAFLAVGSVLVAYSFVIYFGIVDSVKDMSFYVPQNGHSEEHHYHFDLNLSGYQLYLEISMFSASLLLIRMVDFELFYYNPLLYQLGTVLAGITEGAISDFIGSRSPIVGILMTISLITMIAGYSGKSDASILVTTAVGITIEGAVDLIQGVIASEVGMAATKSNNINRVGLVTGIISFFGAVGLAAGRIYGPVVFKHHGFQTTFYIFAACNLLAIIVLVKRIVPDVRSFVRSVKHHFERNTASKKEDVQMAEDRF</sequence>
<keyword evidence="3 5" id="KW-1133">Transmembrane helix</keyword>
<feature type="transmembrane region" description="Helical" evidence="5">
    <location>
        <begin position="6"/>
        <end position="30"/>
    </location>
</feature>
<feature type="transmembrane region" description="Helical" evidence="5">
    <location>
        <begin position="111"/>
        <end position="129"/>
    </location>
</feature>
<evidence type="ECO:0000313" key="8">
    <source>
        <dbReference type="WBParaSite" id="PSAMB.scaffold1957size26423.g15763.t1"/>
    </source>
</evidence>
<dbReference type="PANTHER" id="PTHR43184">
    <property type="entry name" value="MAJOR FACILITATOR SUPERFAMILY TRANSPORTER 16, ISOFORM B"/>
    <property type="match status" value="1"/>
</dbReference>
<keyword evidence="2 5" id="KW-0812">Transmembrane</keyword>
<feature type="transmembrane region" description="Helical" evidence="5">
    <location>
        <begin position="407"/>
        <end position="424"/>
    </location>
</feature>
<dbReference type="InterPro" id="IPR020846">
    <property type="entry name" value="MFS_dom"/>
</dbReference>
<evidence type="ECO:0000256" key="1">
    <source>
        <dbReference type="ARBA" id="ARBA00004141"/>
    </source>
</evidence>
<feature type="transmembrane region" description="Helical" evidence="5">
    <location>
        <begin position="141"/>
        <end position="161"/>
    </location>
</feature>
<evidence type="ECO:0000256" key="5">
    <source>
        <dbReference type="SAM" id="Phobius"/>
    </source>
</evidence>
<keyword evidence="7" id="KW-1185">Reference proteome</keyword>
<name>A0A914VIS4_9BILA</name>
<dbReference type="GO" id="GO:0005789">
    <property type="term" value="C:endoplasmic reticulum membrane"/>
    <property type="evidence" value="ECO:0007669"/>
    <property type="project" value="TreeGrafter"/>
</dbReference>
<feature type="transmembrane region" description="Helical" evidence="5">
    <location>
        <begin position="310"/>
        <end position="328"/>
    </location>
</feature>
<dbReference type="PROSITE" id="PS50850">
    <property type="entry name" value="MFS"/>
    <property type="match status" value="1"/>
</dbReference>
<dbReference type="Gene3D" id="1.20.1250.20">
    <property type="entry name" value="MFS general substrate transporter like domains"/>
    <property type="match status" value="2"/>
</dbReference>
<feature type="transmembrane region" description="Helical" evidence="5">
    <location>
        <begin position="282"/>
        <end position="298"/>
    </location>
</feature>
<feature type="transmembrane region" description="Helical" evidence="5">
    <location>
        <begin position="259"/>
        <end position="276"/>
    </location>
</feature>
<keyword evidence="4 5" id="KW-0472">Membrane</keyword>
<protein>
    <submittedName>
        <fullName evidence="8">Major facilitator superfamily (MFS) profile domain-containing protein</fullName>
    </submittedName>
</protein>
<evidence type="ECO:0000259" key="6">
    <source>
        <dbReference type="PROSITE" id="PS50850"/>
    </source>
</evidence>
<dbReference type="PANTHER" id="PTHR43184:SF2">
    <property type="entry name" value="MAJOR FACILITATOR SUPERFAMILY (MFS) PROFILE DOMAIN-CONTAINING PROTEIN"/>
    <property type="match status" value="1"/>
</dbReference>
<evidence type="ECO:0000256" key="4">
    <source>
        <dbReference type="ARBA" id="ARBA00023136"/>
    </source>
</evidence>
<evidence type="ECO:0000256" key="2">
    <source>
        <dbReference type="ARBA" id="ARBA00022692"/>
    </source>
</evidence>
<dbReference type="Pfam" id="PF07690">
    <property type="entry name" value="MFS_1"/>
    <property type="match status" value="2"/>
</dbReference>
<comment type="subcellular location">
    <subcellularLocation>
        <location evidence="1">Membrane</location>
        <topology evidence="1">Multi-pass membrane protein</topology>
    </subcellularLocation>
</comment>
<organism evidence="7 8">
    <name type="scientific">Plectus sambesii</name>
    <dbReference type="NCBI Taxonomy" id="2011161"/>
    <lineage>
        <taxon>Eukaryota</taxon>
        <taxon>Metazoa</taxon>
        <taxon>Ecdysozoa</taxon>
        <taxon>Nematoda</taxon>
        <taxon>Chromadorea</taxon>
        <taxon>Plectida</taxon>
        <taxon>Plectina</taxon>
        <taxon>Plectoidea</taxon>
        <taxon>Plectidae</taxon>
        <taxon>Plectus</taxon>
    </lineage>
</organism>